<dbReference type="GO" id="GO:0016740">
    <property type="term" value="F:transferase activity"/>
    <property type="evidence" value="ECO:0007669"/>
    <property type="project" value="UniProtKB-KW"/>
</dbReference>
<dbReference type="Proteomes" id="UP001529340">
    <property type="component" value="Unassembled WGS sequence"/>
</dbReference>
<proteinExistence type="predicted"/>
<evidence type="ECO:0000313" key="2">
    <source>
        <dbReference type="Proteomes" id="UP001529340"/>
    </source>
</evidence>
<reference evidence="1 2" key="1">
    <citation type="submission" date="2023-06" db="EMBL/GenBank/DDBJ databases">
        <title>Identification and characterization of horizontal gene transfer across gut microbiota members of farm animals based on homology search.</title>
        <authorList>
            <person name="Schwarzerova J."/>
            <person name="Nykrynova M."/>
            <person name="Jureckova K."/>
            <person name="Cejkova D."/>
            <person name="Rychlik I."/>
        </authorList>
    </citation>
    <scope>NUCLEOTIDE SEQUENCE [LARGE SCALE GENOMIC DNA]</scope>
    <source>
        <strain evidence="1 2">ET39</strain>
    </source>
</reference>
<dbReference type="Gene3D" id="3.40.1080.10">
    <property type="entry name" value="Glutaconate Coenzyme A-transferase"/>
    <property type="match status" value="1"/>
</dbReference>
<name>A0ABT7UD76_9FIRM</name>
<dbReference type="PANTHER" id="PTHR43293:SF1">
    <property type="entry name" value="ACETATE COA-TRANSFERASE YDIF"/>
    <property type="match status" value="1"/>
</dbReference>
<dbReference type="SUPFAM" id="SSF100950">
    <property type="entry name" value="NagB/RpiA/CoA transferase-like"/>
    <property type="match status" value="1"/>
</dbReference>
<dbReference type="InterPro" id="IPR037171">
    <property type="entry name" value="NagB/RpiA_transferase-like"/>
</dbReference>
<keyword evidence="2" id="KW-1185">Reference proteome</keyword>
<dbReference type="EMBL" id="JAUDCG010000034">
    <property type="protein sequence ID" value="MDM8157579.1"/>
    <property type="molecule type" value="Genomic_DNA"/>
</dbReference>
<organism evidence="1 2">
    <name type="scientific">Amedibacillus dolichus</name>
    <dbReference type="NCBI Taxonomy" id="31971"/>
    <lineage>
        <taxon>Bacteria</taxon>
        <taxon>Bacillati</taxon>
        <taxon>Bacillota</taxon>
        <taxon>Erysipelotrichia</taxon>
        <taxon>Erysipelotrichales</taxon>
        <taxon>Erysipelotrichaceae</taxon>
        <taxon>Amedibacillus</taxon>
    </lineage>
</organism>
<sequence length="60" mass="6831">RAVFELIDGELTLTEIAPGVELEKDILAHMDFRVAIAEDLKEMDARIFRDEIMGLLAEKE</sequence>
<protein>
    <submittedName>
        <fullName evidence="1">Acyl CoA:acetate/3-ketoacid CoA transferase</fullName>
    </submittedName>
</protein>
<evidence type="ECO:0000313" key="1">
    <source>
        <dbReference type="EMBL" id="MDM8157579.1"/>
    </source>
</evidence>
<keyword evidence="1" id="KW-0808">Transferase</keyword>
<gene>
    <name evidence="1" type="ORF">QUV96_08010</name>
</gene>
<reference evidence="1 2" key="3">
    <citation type="submission" date="2023-06" db="EMBL/GenBank/DDBJ databases">
        <authorList>
            <person name="Zeman M."/>
            <person name="Kubasova T."/>
            <person name="Jahodarova E."/>
            <person name="Nykrynova M."/>
            <person name="Rychlik I."/>
        </authorList>
    </citation>
    <scope>NUCLEOTIDE SEQUENCE [LARGE SCALE GENOMIC DNA]</scope>
    <source>
        <strain evidence="1 2">ET39</strain>
    </source>
</reference>
<accession>A0ABT7UD76</accession>
<dbReference type="PANTHER" id="PTHR43293">
    <property type="entry name" value="ACETATE COA-TRANSFERASE YDIF"/>
    <property type="match status" value="1"/>
</dbReference>
<reference evidence="2" key="2">
    <citation type="submission" date="2023-06" db="EMBL/GenBank/DDBJ databases">
        <title>Identification and characterization of horizontal gene transfer across gut microbiota members of farm animals based on homology search.</title>
        <authorList>
            <person name="Zeman M."/>
            <person name="Kubasova T."/>
            <person name="Jahodarova E."/>
            <person name="Nykrynova M."/>
            <person name="Rychlik I."/>
        </authorList>
    </citation>
    <scope>NUCLEOTIDE SEQUENCE [LARGE SCALE GENOMIC DNA]</scope>
    <source>
        <strain evidence="2">ET39</strain>
    </source>
</reference>
<comment type="caution">
    <text evidence="1">The sequence shown here is derived from an EMBL/GenBank/DDBJ whole genome shotgun (WGS) entry which is preliminary data.</text>
</comment>
<feature type="non-terminal residue" evidence="1">
    <location>
        <position position="1"/>
    </location>
</feature>